<dbReference type="STRING" id="1185876.BN8_06340"/>
<dbReference type="EMBL" id="CAIT01000010">
    <property type="protein sequence ID" value="CCH56950.1"/>
    <property type="molecule type" value="Genomic_DNA"/>
</dbReference>
<keyword evidence="4" id="KW-1185">Reference proteome</keyword>
<feature type="chain" id="PRO_5003659224" description="DUF4136 domain-containing protein" evidence="1">
    <location>
        <begin position="23"/>
        <end position="197"/>
    </location>
</feature>
<dbReference type="RefSeq" id="WP_009285511.1">
    <property type="nucleotide sequence ID" value="NZ_CAIT01000010.1"/>
</dbReference>
<proteinExistence type="predicted"/>
<evidence type="ECO:0000256" key="1">
    <source>
        <dbReference type="SAM" id="SignalP"/>
    </source>
</evidence>
<feature type="signal peptide" evidence="1">
    <location>
        <begin position="1"/>
        <end position="22"/>
    </location>
</feature>
<name>I2GSS1_9BACT</name>
<dbReference type="Pfam" id="PF13590">
    <property type="entry name" value="DUF4136"/>
    <property type="match status" value="1"/>
</dbReference>
<protein>
    <recommendedName>
        <fullName evidence="2">DUF4136 domain-containing protein</fullName>
    </recommendedName>
</protein>
<dbReference type="AlphaFoldDB" id="I2GSS1"/>
<comment type="caution">
    <text evidence="3">The sequence shown here is derived from an EMBL/GenBank/DDBJ whole genome shotgun (WGS) entry which is preliminary data.</text>
</comment>
<evidence type="ECO:0000259" key="2">
    <source>
        <dbReference type="Pfam" id="PF13590"/>
    </source>
</evidence>
<evidence type="ECO:0000313" key="3">
    <source>
        <dbReference type="EMBL" id="CCH56950.1"/>
    </source>
</evidence>
<sequence>MKRMLALVTALVLGMFGHIANAQISPDYDRSVDFSTYRTYTFAKPEVNVGNNPVFKNPLLMQRIEGNLVREFNERGLSQQKSHPDLLVKIHTYTEEKTRNVYNGSAYGPLYRYGWGFAPYRFYWPFLGGYYGGWNQPTYRQENVTQGTLLVDMIDARTNQLLWRGTAQGVVDNPKRLERQIARGVRKIMKDYPVKES</sequence>
<dbReference type="eggNOG" id="ENOG5032YB2">
    <property type="taxonomic scope" value="Bacteria"/>
</dbReference>
<gene>
    <name evidence="3" type="ORF">BN8_06340</name>
</gene>
<feature type="domain" description="DUF4136" evidence="2">
    <location>
        <begin position="26"/>
        <end position="193"/>
    </location>
</feature>
<reference evidence="3 4" key="1">
    <citation type="journal article" date="2012" name="J. Bacteriol.">
        <title>Genome Sequence of the Filamentous Bacterium Fibrisoma limi BUZ 3T.</title>
        <authorList>
            <person name="Filippini M."/>
            <person name="Qi W."/>
            <person name="Jaenicke S."/>
            <person name="Goesmann A."/>
            <person name="Smits T.H."/>
            <person name="Bagheri H.C."/>
        </authorList>
    </citation>
    <scope>NUCLEOTIDE SEQUENCE [LARGE SCALE GENOMIC DNA]</scope>
    <source>
        <strain evidence="4">BUZ 3T</strain>
    </source>
</reference>
<organism evidence="3 4">
    <name type="scientific">Fibrisoma limi BUZ 3</name>
    <dbReference type="NCBI Taxonomy" id="1185876"/>
    <lineage>
        <taxon>Bacteria</taxon>
        <taxon>Pseudomonadati</taxon>
        <taxon>Bacteroidota</taxon>
        <taxon>Cytophagia</taxon>
        <taxon>Cytophagales</taxon>
        <taxon>Spirosomataceae</taxon>
        <taxon>Fibrisoma</taxon>
    </lineage>
</organism>
<dbReference type="Gene3D" id="3.30.160.670">
    <property type="match status" value="1"/>
</dbReference>
<keyword evidence="1" id="KW-0732">Signal</keyword>
<evidence type="ECO:0000313" key="4">
    <source>
        <dbReference type="Proteomes" id="UP000009309"/>
    </source>
</evidence>
<dbReference type="InterPro" id="IPR025411">
    <property type="entry name" value="DUF4136"/>
</dbReference>
<dbReference type="OrthoDB" id="118896at2"/>
<accession>I2GSS1</accession>
<dbReference type="Proteomes" id="UP000009309">
    <property type="component" value="Unassembled WGS sequence"/>
</dbReference>